<dbReference type="EMBL" id="CAADRN010000104">
    <property type="protein sequence ID" value="VFU12919.1"/>
    <property type="molecule type" value="Genomic_DNA"/>
</dbReference>
<evidence type="ECO:0000313" key="1">
    <source>
        <dbReference type="EMBL" id="VFU12919.1"/>
    </source>
</evidence>
<proteinExistence type="predicted"/>
<organism evidence="1">
    <name type="scientific">anaerobic digester metagenome</name>
    <dbReference type="NCBI Taxonomy" id="1263854"/>
    <lineage>
        <taxon>unclassified sequences</taxon>
        <taxon>metagenomes</taxon>
        <taxon>ecological metagenomes</taxon>
    </lineage>
</organism>
<dbReference type="AlphaFoldDB" id="A0A485LX68"/>
<name>A0A485LX68_9ZZZZ</name>
<gene>
    <name evidence="1" type="ORF">SCFA_1920008</name>
</gene>
<protein>
    <submittedName>
        <fullName evidence="1">Uncharacterized protein</fullName>
    </submittedName>
</protein>
<accession>A0A485LX68</accession>
<reference evidence="1" key="1">
    <citation type="submission" date="2019-03" db="EMBL/GenBank/DDBJ databases">
        <authorList>
            <person name="Hao L."/>
        </authorList>
    </citation>
    <scope>NUCLEOTIDE SEQUENCE</scope>
</reference>
<sequence length="49" mass="5654">MNVTCPPLTAQAYPVHYLQINMTILIPRIHMEELKVYIEKTLTLAQLLS</sequence>